<dbReference type="GO" id="GO:0005743">
    <property type="term" value="C:mitochondrial inner membrane"/>
    <property type="evidence" value="ECO:0007669"/>
    <property type="project" value="UniProtKB-SubCell"/>
</dbReference>
<dbReference type="PANTHER" id="PTHR11410">
    <property type="entry name" value="ATP SYNTHASE SUBUNIT A"/>
    <property type="match status" value="1"/>
</dbReference>
<feature type="transmembrane region" description="Helical" evidence="12">
    <location>
        <begin position="158"/>
        <end position="178"/>
    </location>
</feature>
<dbReference type="InterPro" id="IPR035908">
    <property type="entry name" value="F0_ATP_A_sf"/>
</dbReference>
<evidence type="ECO:0000256" key="4">
    <source>
        <dbReference type="ARBA" id="ARBA00022547"/>
    </source>
</evidence>
<keyword evidence="6" id="KW-0375">Hydrogen ion transport</keyword>
<keyword evidence="13" id="KW-0496">Mitochondrion</keyword>
<dbReference type="CTD" id="4508"/>
<dbReference type="Gene3D" id="1.20.120.220">
    <property type="entry name" value="ATP synthase, F0 complex, subunit A"/>
    <property type="match status" value="1"/>
</dbReference>
<dbReference type="NCBIfam" id="TIGR01131">
    <property type="entry name" value="ATP_synt_6_or_A"/>
    <property type="match status" value="1"/>
</dbReference>
<comment type="similarity">
    <text evidence="2">Belongs to the ATPase A chain family.</text>
</comment>
<evidence type="ECO:0000256" key="9">
    <source>
        <dbReference type="ARBA" id="ARBA00023136"/>
    </source>
</evidence>
<keyword evidence="5 12" id="KW-0812">Transmembrane</keyword>
<keyword evidence="9 12" id="KW-0472">Membrane</keyword>
<dbReference type="PROSITE" id="PS00449">
    <property type="entry name" value="ATPASE_A"/>
    <property type="match status" value="1"/>
</dbReference>
<dbReference type="PRINTS" id="PR00123">
    <property type="entry name" value="ATPASEA"/>
</dbReference>
<comment type="subcellular location">
    <subcellularLocation>
        <location evidence="1">Membrane</location>
        <topology evidence="1">Multi-pass membrane protein</topology>
    </subcellularLocation>
    <subcellularLocation>
        <location evidence="11">Mitochondrion inner membrane</location>
        <topology evidence="11">Multi-pass membrane protein</topology>
    </subcellularLocation>
</comment>
<evidence type="ECO:0000256" key="11">
    <source>
        <dbReference type="RuleBase" id="RU004450"/>
    </source>
</evidence>
<feature type="transmembrane region" description="Helical" evidence="12">
    <location>
        <begin position="190"/>
        <end position="215"/>
    </location>
</feature>
<dbReference type="AlphaFoldDB" id="B3W612"/>
<feature type="transmembrane region" description="Helical" evidence="12">
    <location>
        <begin position="12"/>
        <end position="31"/>
    </location>
</feature>
<dbReference type="SUPFAM" id="SSF81336">
    <property type="entry name" value="F1F0 ATP synthase subunit A"/>
    <property type="match status" value="1"/>
</dbReference>
<dbReference type="InterPro" id="IPR000568">
    <property type="entry name" value="ATP_synth_F0_asu"/>
</dbReference>
<name>B3W612_9ACAR</name>
<feature type="transmembrane region" description="Helical" evidence="12">
    <location>
        <begin position="135"/>
        <end position="152"/>
    </location>
</feature>
<dbReference type="EMBL" id="EU856396">
    <property type="protein sequence ID" value="ACF19639.1"/>
    <property type="molecule type" value="Genomic_DNA"/>
</dbReference>
<dbReference type="PANTHER" id="PTHR11410:SF0">
    <property type="entry name" value="ATP SYNTHASE SUBUNIT A"/>
    <property type="match status" value="1"/>
</dbReference>
<keyword evidence="7 12" id="KW-1133">Transmembrane helix</keyword>
<evidence type="ECO:0000256" key="1">
    <source>
        <dbReference type="ARBA" id="ARBA00004141"/>
    </source>
</evidence>
<dbReference type="CDD" id="cd00310">
    <property type="entry name" value="ATP-synt_Fo_a_6"/>
    <property type="match status" value="1"/>
</dbReference>
<dbReference type="GO" id="GO:0046933">
    <property type="term" value="F:proton-transporting ATP synthase activity, rotational mechanism"/>
    <property type="evidence" value="ECO:0007669"/>
    <property type="project" value="TreeGrafter"/>
</dbReference>
<dbReference type="Pfam" id="PF00119">
    <property type="entry name" value="ATP-synt_A"/>
    <property type="match status" value="1"/>
</dbReference>
<keyword evidence="10" id="KW-0066">ATP synthesis</keyword>
<evidence type="ECO:0000256" key="10">
    <source>
        <dbReference type="ARBA" id="ARBA00023310"/>
    </source>
</evidence>
<evidence type="ECO:0000313" key="13">
    <source>
        <dbReference type="EMBL" id="ACF19639.1"/>
    </source>
</evidence>
<evidence type="ECO:0000256" key="12">
    <source>
        <dbReference type="SAM" id="Phobius"/>
    </source>
</evidence>
<keyword evidence="3" id="KW-0813">Transport</keyword>
<reference evidence="13" key="1">
    <citation type="journal article" date="2009" name="Exp. Appl. Acarol.">
        <title>Mitochondrial genome sequence of Unionicola foili (Acari: Unionicolidae): a unique gene order with implications for phylogenetic inference.</title>
        <authorList>
            <person name="Ernsting B.R."/>
            <person name="Edwards D.D."/>
            <person name="Aldred K.J."/>
            <person name="Fites J.S."/>
            <person name="Neff C.R."/>
        </authorList>
    </citation>
    <scope>NUCLEOTIDE SEQUENCE</scope>
</reference>
<dbReference type="RefSeq" id="YP_002003291.1">
    <property type="nucleotide sequence ID" value="NC_011036.1"/>
</dbReference>
<proteinExistence type="inferred from homology"/>
<evidence type="ECO:0000256" key="5">
    <source>
        <dbReference type="ARBA" id="ARBA00022692"/>
    </source>
</evidence>
<keyword evidence="4" id="KW-0138">CF(0)</keyword>
<accession>B3W612</accession>
<protein>
    <recommendedName>
        <fullName evidence="11">ATP synthase subunit a</fullName>
    </recommendedName>
</protein>
<dbReference type="InterPro" id="IPR023011">
    <property type="entry name" value="ATP_synth_F0_asu_AS"/>
</dbReference>
<organism evidence="13">
    <name type="scientific">Unionicola foili</name>
    <dbReference type="NCBI Taxonomy" id="350889"/>
    <lineage>
        <taxon>Eukaryota</taxon>
        <taxon>Metazoa</taxon>
        <taxon>Ecdysozoa</taxon>
        <taxon>Arthropoda</taxon>
        <taxon>Chelicerata</taxon>
        <taxon>Arachnida</taxon>
        <taxon>Acari</taxon>
        <taxon>Acariformes</taxon>
        <taxon>Trombidiformes</taxon>
        <taxon>Prostigmata</taxon>
        <taxon>Anystina</taxon>
        <taxon>Parasitengona</taxon>
        <taxon>Hydracarina</taxon>
        <taxon>Hygrobatoidea</taxon>
        <taxon>Unionicolidae</taxon>
        <taxon>Unionicolinae</taxon>
        <taxon>Unionicola</taxon>
        <taxon>Parasitatax</taxon>
    </lineage>
</organism>
<feature type="transmembrane region" description="Helical" evidence="12">
    <location>
        <begin position="96"/>
        <end position="115"/>
    </location>
</feature>
<geneLocation type="mitochondrion" evidence="13"/>
<gene>
    <name evidence="13" type="primary">atp6</name>
</gene>
<feature type="transmembrane region" description="Helical" evidence="12">
    <location>
        <begin position="68"/>
        <end position="90"/>
    </location>
</feature>
<evidence type="ECO:0000256" key="7">
    <source>
        <dbReference type="ARBA" id="ARBA00022989"/>
    </source>
</evidence>
<dbReference type="GeneID" id="6446618"/>
<keyword evidence="8" id="KW-0406">Ion transport</keyword>
<dbReference type="GO" id="GO:0045259">
    <property type="term" value="C:proton-transporting ATP synthase complex"/>
    <property type="evidence" value="ECO:0007669"/>
    <property type="project" value="UniProtKB-KW"/>
</dbReference>
<evidence type="ECO:0000256" key="3">
    <source>
        <dbReference type="ARBA" id="ARBA00022448"/>
    </source>
</evidence>
<evidence type="ECO:0000256" key="8">
    <source>
        <dbReference type="ARBA" id="ARBA00023065"/>
    </source>
</evidence>
<dbReference type="InterPro" id="IPR045083">
    <property type="entry name" value="ATP_synth_F0_asu_bact/mt"/>
</dbReference>
<evidence type="ECO:0000256" key="6">
    <source>
        <dbReference type="ARBA" id="ARBA00022781"/>
    </source>
</evidence>
<sequence length="220" mass="25623">MMTNLFSIFDPSIYLQNTPWLILMIPMIIFFSQKTKNSLMNILYKKFMDLIFKELNPILSSKKVYPKLTFTFIFFFIMVINLSSLMPFNFTLTSQISLNMPMAMVMWLSFLMLGWTKKTKHMLSHLLPMSTPTPLIPIMIIIEIISQIIRPITLSVRLTANMVAGHLLLSLLGNMLILNTTFFMNSLIMFMLLFFLEICVSIIQAYVFMTLISLYSTEIY</sequence>
<evidence type="ECO:0000256" key="2">
    <source>
        <dbReference type="ARBA" id="ARBA00006810"/>
    </source>
</evidence>